<gene>
    <name evidence="2" type="ORF">OHA16_39240</name>
</gene>
<feature type="signal peptide" evidence="1">
    <location>
        <begin position="1"/>
        <end position="28"/>
    </location>
</feature>
<evidence type="ECO:0000313" key="2">
    <source>
        <dbReference type="EMBL" id="WUQ88505.1"/>
    </source>
</evidence>
<proteinExistence type="predicted"/>
<organism evidence="2 3">
    <name type="scientific">Kitasatospora purpeofusca</name>
    <dbReference type="NCBI Taxonomy" id="67352"/>
    <lineage>
        <taxon>Bacteria</taxon>
        <taxon>Bacillati</taxon>
        <taxon>Actinomycetota</taxon>
        <taxon>Actinomycetes</taxon>
        <taxon>Kitasatosporales</taxon>
        <taxon>Streptomycetaceae</taxon>
        <taxon>Kitasatospora</taxon>
    </lineage>
</organism>
<keyword evidence="3" id="KW-1185">Reference proteome</keyword>
<evidence type="ECO:0000313" key="3">
    <source>
        <dbReference type="Proteomes" id="UP001432222"/>
    </source>
</evidence>
<evidence type="ECO:0008006" key="4">
    <source>
        <dbReference type="Google" id="ProtNLM"/>
    </source>
</evidence>
<dbReference type="Proteomes" id="UP001432222">
    <property type="component" value="Chromosome"/>
</dbReference>
<sequence length="208" mass="22043">MRSGIRTWARGAGVALLVVAVAAPLAGATPADTSAQPGMIDIADLPPDSLPWMGGASDEPGWNTTGPCFWQYNTNDIPVESVWSAGFNTSETASAYEHAVVLPTEAEAVALAESLRQHYVGCADRTRAGNTGDIVTGYDHGSIAVEEGATAGGVHIAYVPSWQGYRNYLYGVGRDGNTVVLVEWESNWTQPDVPAFKETVKAAVNKLY</sequence>
<accession>A0ABZ1UCA2</accession>
<dbReference type="EMBL" id="CP108110">
    <property type="protein sequence ID" value="WUQ88505.1"/>
    <property type="molecule type" value="Genomic_DNA"/>
</dbReference>
<reference evidence="2" key="1">
    <citation type="submission" date="2022-10" db="EMBL/GenBank/DDBJ databases">
        <title>The complete genomes of actinobacterial strains from the NBC collection.</title>
        <authorList>
            <person name="Joergensen T.S."/>
            <person name="Alvarez Arevalo M."/>
            <person name="Sterndorff E.B."/>
            <person name="Faurdal D."/>
            <person name="Vuksanovic O."/>
            <person name="Mourched A.-S."/>
            <person name="Charusanti P."/>
            <person name="Shaw S."/>
            <person name="Blin K."/>
            <person name="Weber T."/>
        </authorList>
    </citation>
    <scope>NUCLEOTIDE SEQUENCE</scope>
    <source>
        <strain evidence="2">NBC_00222</strain>
    </source>
</reference>
<name>A0ABZ1UCA2_9ACTN</name>
<keyword evidence="1" id="KW-0732">Signal</keyword>
<feature type="chain" id="PRO_5045899138" description="PknH-like extracellular domain-containing protein" evidence="1">
    <location>
        <begin position="29"/>
        <end position="208"/>
    </location>
</feature>
<evidence type="ECO:0000256" key="1">
    <source>
        <dbReference type="SAM" id="SignalP"/>
    </source>
</evidence>
<dbReference type="RefSeq" id="WP_328959052.1">
    <property type="nucleotide sequence ID" value="NZ_CP108110.1"/>
</dbReference>
<protein>
    <recommendedName>
        <fullName evidence="4">PknH-like extracellular domain-containing protein</fullName>
    </recommendedName>
</protein>